<sequence length="645" mass="74794">MLLSEYYFPLSPVSIFIFVLIVIYLDCLGTSVRNRVFPEKLPNEGRVVNWLIGLGVYVFWWFVLGFFIPPQRFQILVISLGILPFILPRYFSSNQPKQILNLLKQLLIPVILIAPFLPAVFVKASLPPYYGDEMVYHFISPAQLQSLSRWSFGSGIYENLPRLMETYYTLSFSLFRTYSFARLTNFTVLLTALSFGFLVLKRNFNLHTAFFFPFLFLSVPHQIVLTSTLGMVDVPTYSFITIAVLFIFRQLISHNFDNLLLSSLFWSLAIGTKYSAITASAAAALTLTLIFLRHWSGYQPLKYLKKTPLLLIIALVFGGYWYLKNLIYTGNPTYPFFFPCYRFEDQCQVKSEFFGSWTTQVSWANFPEIFSQLFVGLNRWSLILAVALILMLANNNPRTRLVSNFLVASFLIELLLLKRFSGFMIRYHQHLQLLLFLFISIQLANTYKWTGWRIISGGFLISLVIILVSSMRYHLLLTYRQDVLPREEINYALGKASVYDWIQSKFDRMWPIIQWCEKNSASSSLPLVKIDPDVIWYQDDGKAAIFMTNCQIHPRSDYFSDNIPLPDVIPTLVKSRANFRLISLNPCLPESEVLFKDPREEELELHLRRINNIIVCKSRPLPPPYLYEFNYFSPDSGFGSNPKSR</sequence>
<evidence type="ECO:0000259" key="2">
    <source>
        <dbReference type="Pfam" id="PF13231"/>
    </source>
</evidence>
<accession>A0A1F4YEF2</accession>
<comment type="caution">
    <text evidence="3">The sequence shown here is derived from an EMBL/GenBank/DDBJ whole genome shotgun (WGS) entry which is preliminary data.</text>
</comment>
<feature type="transmembrane region" description="Helical" evidence="1">
    <location>
        <begin position="303"/>
        <end position="323"/>
    </location>
</feature>
<keyword evidence="1" id="KW-0812">Transmembrane</keyword>
<name>A0A1F4YEF2_9BACT</name>
<feature type="transmembrane region" description="Helical" evidence="1">
    <location>
        <begin position="373"/>
        <end position="393"/>
    </location>
</feature>
<feature type="domain" description="Glycosyltransferase RgtA/B/C/D-like" evidence="2">
    <location>
        <begin position="169"/>
        <end position="314"/>
    </location>
</feature>
<dbReference type="Pfam" id="PF13231">
    <property type="entry name" value="PMT_2"/>
    <property type="match status" value="1"/>
</dbReference>
<feature type="transmembrane region" description="Helical" evidence="1">
    <location>
        <begin position="47"/>
        <end position="67"/>
    </location>
</feature>
<evidence type="ECO:0000313" key="3">
    <source>
        <dbReference type="EMBL" id="OGC92136.1"/>
    </source>
</evidence>
<gene>
    <name evidence="3" type="ORF">A2876_02520</name>
</gene>
<feature type="transmembrane region" description="Helical" evidence="1">
    <location>
        <begin position="73"/>
        <end position="91"/>
    </location>
</feature>
<reference evidence="3 4" key="1">
    <citation type="journal article" date="2016" name="Nat. Commun.">
        <title>Thousands of microbial genomes shed light on interconnected biogeochemical processes in an aquifer system.</title>
        <authorList>
            <person name="Anantharaman K."/>
            <person name="Brown C.T."/>
            <person name="Hug L.A."/>
            <person name="Sharon I."/>
            <person name="Castelle C.J."/>
            <person name="Probst A.J."/>
            <person name="Thomas B.C."/>
            <person name="Singh A."/>
            <person name="Wilkins M.J."/>
            <person name="Karaoz U."/>
            <person name="Brodie E.L."/>
            <person name="Williams K.H."/>
            <person name="Hubbard S.S."/>
            <person name="Banfield J.F."/>
        </authorList>
    </citation>
    <scope>NUCLEOTIDE SEQUENCE [LARGE SCALE GENOMIC DNA]</scope>
</reference>
<keyword evidence="1" id="KW-0472">Membrane</keyword>
<organism evidence="3 4">
    <name type="scientific">Candidatus Amesbacteria bacterium RIFCSPHIGHO2_01_FULL_48_32b</name>
    <dbReference type="NCBI Taxonomy" id="1797253"/>
    <lineage>
        <taxon>Bacteria</taxon>
        <taxon>Candidatus Amesiibacteriota</taxon>
    </lineage>
</organism>
<proteinExistence type="predicted"/>
<dbReference type="InterPro" id="IPR038731">
    <property type="entry name" value="RgtA/B/C-like"/>
</dbReference>
<keyword evidence="1" id="KW-1133">Transmembrane helix</keyword>
<dbReference type="Proteomes" id="UP000178176">
    <property type="component" value="Unassembled WGS sequence"/>
</dbReference>
<feature type="transmembrane region" description="Helical" evidence="1">
    <location>
        <begin position="103"/>
        <end position="122"/>
    </location>
</feature>
<dbReference type="AlphaFoldDB" id="A0A1F4YEF2"/>
<feature type="transmembrane region" description="Helical" evidence="1">
    <location>
        <begin position="6"/>
        <end position="26"/>
    </location>
</feature>
<feature type="transmembrane region" description="Helical" evidence="1">
    <location>
        <begin position="451"/>
        <end position="471"/>
    </location>
</feature>
<feature type="transmembrane region" description="Helical" evidence="1">
    <location>
        <begin position="180"/>
        <end position="200"/>
    </location>
</feature>
<feature type="transmembrane region" description="Helical" evidence="1">
    <location>
        <begin position="264"/>
        <end position="291"/>
    </location>
</feature>
<evidence type="ECO:0000313" key="4">
    <source>
        <dbReference type="Proteomes" id="UP000178176"/>
    </source>
</evidence>
<feature type="transmembrane region" description="Helical" evidence="1">
    <location>
        <begin position="209"/>
        <end position="228"/>
    </location>
</feature>
<feature type="transmembrane region" description="Helical" evidence="1">
    <location>
        <begin position="399"/>
        <end position="417"/>
    </location>
</feature>
<dbReference type="EMBL" id="MEXH01000021">
    <property type="protein sequence ID" value="OGC92136.1"/>
    <property type="molecule type" value="Genomic_DNA"/>
</dbReference>
<evidence type="ECO:0000256" key="1">
    <source>
        <dbReference type="SAM" id="Phobius"/>
    </source>
</evidence>
<protein>
    <recommendedName>
        <fullName evidence="2">Glycosyltransferase RgtA/B/C/D-like domain-containing protein</fullName>
    </recommendedName>
</protein>